<dbReference type="EMBL" id="MNXQ01000022">
    <property type="protein sequence ID" value="OIP03852.1"/>
    <property type="molecule type" value="Genomic_DNA"/>
</dbReference>
<dbReference type="Proteomes" id="UP000183605">
    <property type="component" value="Unassembled WGS sequence"/>
</dbReference>
<comment type="caution">
    <text evidence="1">The sequence shown here is derived from an EMBL/GenBank/DDBJ whole genome shotgun (WGS) entry which is preliminary data.</text>
</comment>
<name>A0A1J5AZ88_9BACT</name>
<organism evidence="1 2">
    <name type="scientific">Candidatus Beckwithbacteria bacterium CG2_30_44_31</name>
    <dbReference type="NCBI Taxonomy" id="1805035"/>
    <lineage>
        <taxon>Bacteria</taxon>
        <taxon>Candidatus Beckwithiibacteriota</taxon>
    </lineage>
</organism>
<evidence type="ECO:0000313" key="1">
    <source>
        <dbReference type="EMBL" id="OIP03852.1"/>
    </source>
</evidence>
<dbReference type="AlphaFoldDB" id="A0A1J5AZ88"/>
<sequence length="244" mass="27046">MINSAPIASSQSHLDIEDIRDNLVILKDGSCCLILQTNAVNFSLLSEGEQDATIYSYAALLNSLTYSVQIVIKSQKKDINSYLALLNAQKQTVKHPLLKSQLDKYYQYIQKIVQENEVLDKRFYLVIPFSSLELGISSTLSSTFKKRSAGLPFPLDHILQKAKTSLFPKRDHLISQLSRLGLKTRQLTTPELIKLFYQAYNPDAGSVDFPANAGYNTPLVAAAVDPIPPAPDGKEAANETKKTT</sequence>
<evidence type="ECO:0000313" key="2">
    <source>
        <dbReference type="Proteomes" id="UP000183605"/>
    </source>
</evidence>
<gene>
    <name evidence="1" type="ORF">AUK18_01160</name>
</gene>
<protein>
    <submittedName>
        <fullName evidence="1">Uncharacterized protein</fullName>
    </submittedName>
</protein>
<accession>A0A1J5AZ88</accession>
<proteinExistence type="predicted"/>
<reference evidence="1 2" key="1">
    <citation type="journal article" date="2016" name="Environ. Microbiol.">
        <title>Genomic resolution of a cold subsurface aquifer community provides metabolic insights for novel microbes adapted to high CO concentrations.</title>
        <authorList>
            <person name="Probst A.J."/>
            <person name="Castelle C.J."/>
            <person name="Singh A."/>
            <person name="Brown C.T."/>
            <person name="Anantharaman K."/>
            <person name="Sharon I."/>
            <person name="Hug L.A."/>
            <person name="Burstein D."/>
            <person name="Emerson J.B."/>
            <person name="Thomas B.C."/>
            <person name="Banfield J.F."/>
        </authorList>
    </citation>
    <scope>NUCLEOTIDE SEQUENCE [LARGE SCALE GENOMIC DNA]</scope>
    <source>
        <strain evidence="1">CG2_30_44_31</strain>
    </source>
</reference>